<name>G5AAJ2_PHYSP</name>
<dbReference type="Proteomes" id="UP000002640">
    <property type="component" value="Unassembled WGS sequence"/>
</dbReference>
<dbReference type="RefSeq" id="XP_009537187.1">
    <property type="nucleotide sequence ID" value="XM_009538892.1"/>
</dbReference>
<dbReference type="InParanoid" id="G5AAJ2"/>
<sequence>MVQLLTKTKTRYDNSLAFTEAVSVCDLKKTKLLVKKNSPSVIATALFDSPTDCSAILEVLVEHSDQETIQRALKQDKFDKQPRVLRLLLAKCDPEADDAELVELLRDVCDVSSVAFAMETAAFVDQTPMIGLLRDKCDTRGKRNAAARAKAAGHDGIVQLLKSKRARVK</sequence>
<accession>G5AAJ2</accession>
<proteinExistence type="predicted"/>
<evidence type="ECO:0000313" key="2">
    <source>
        <dbReference type="Proteomes" id="UP000002640"/>
    </source>
</evidence>
<organism evidence="1 2">
    <name type="scientific">Phytophthora sojae (strain P6497)</name>
    <name type="common">Soybean stem and root rot agent</name>
    <name type="synonym">Phytophthora megasperma f. sp. glycines</name>
    <dbReference type="NCBI Taxonomy" id="1094619"/>
    <lineage>
        <taxon>Eukaryota</taxon>
        <taxon>Sar</taxon>
        <taxon>Stramenopiles</taxon>
        <taxon>Oomycota</taxon>
        <taxon>Peronosporomycetes</taxon>
        <taxon>Peronosporales</taxon>
        <taxon>Peronosporaceae</taxon>
        <taxon>Phytophthora</taxon>
    </lineage>
</organism>
<dbReference type="SMR" id="G5AAJ2"/>
<reference evidence="1 2" key="1">
    <citation type="journal article" date="2006" name="Science">
        <title>Phytophthora genome sequences uncover evolutionary origins and mechanisms of pathogenesis.</title>
        <authorList>
            <person name="Tyler B.M."/>
            <person name="Tripathy S."/>
            <person name="Zhang X."/>
            <person name="Dehal P."/>
            <person name="Jiang R.H."/>
            <person name="Aerts A."/>
            <person name="Arredondo F.D."/>
            <person name="Baxter L."/>
            <person name="Bensasson D."/>
            <person name="Beynon J.L."/>
            <person name="Chapman J."/>
            <person name="Damasceno C.M."/>
            <person name="Dorrance A.E."/>
            <person name="Dou D."/>
            <person name="Dickerman A.W."/>
            <person name="Dubchak I.L."/>
            <person name="Garbelotto M."/>
            <person name="Gijzen M."/>
            <person name="Gordon S.G."/>
            <person name="Govers F."/>
            <person name="Grunwald N.J."/>
            <person name="Huang W."/>
            <person name="Ivors K.L."/>
            <person name="Jones R.W."/>
            <person name="Kamoun S."/>
            <person name="Krampis K."/>
            <person name="Lamour K.H."/>
            <person name="Lee M.K."/>
            <person name="McDonald W.H."/>
            <person name="Medina M."/>
            <person name="Meijer H.J."/>
            <person name="Nordberg E.K."/>
            <person name="Maclean D.J."/>
            <person name="Ospina-Giraldo M.D."/>
            <person name="Morris P.F."/>
            <person name="Phuntumart V."/>
            <person name="Putnam N.H."/>
            <person name="Rash S."/>
            <person name="Rose J.K."/>
            <person name="Sakihama Y."/>
            <person name="Salamov A.A."/>
            <person name="Savidor A."/>
            <person name="Scheuring C.F."/>
            <person name="Smith B.M."/>
            <person name="Sobral B.W."/>
            <person name="Terry A."/>
            <person name="Torto-Alalibo T.A."/>
            <person name="Win J."/>
            <person name="Xu Z."/>
            <person name="Zhang H."/>
            <person name="Grigoriev I.V."/>
            <person name="Rokhsar D.S."/>
            <person name="Boore J.L."/>
        </authorList>
    </citation>
    <scope>NUCLEOTIDE SEQUENCE [LARGE SCALE GENOMIC DNA]</scope>
    <source>
        <strain evidence="1 2">P6497</strain>
    </source>
</reference>
<dbReference type="KEGG" id="psoj:PHYSODRAFT_340683"/>
<protein>
    <submittedName>
        <fullName evidence="1">Uncharacterized protein</fullName>
    </submittedName>
</protein>
<dbReference type="EMBL" id="JH159162">
    <property type="protein sequence ID" value="EGZ07621.1"/>
    <property type="molecule type" value="Genomic_DNA"/>
</dbReference>
<gene>
    <name evidence="1" type="ORF">PHYSODRAFT_340683</name>
</gene>
<dbReference type="GeneID" id="20647952"/>
<evidence type="ECO:0000313" key="1">
    <source>
        <dbReference type="EMBL" id="EGZ07621.1"/>
    </source>
</evidence>
<keyword evidence="2" id="KW-1185">Reference proteome</keyword>
<dbReference type="AlphaFoldDB" id="G5AAJ2"/>